<name>A0A4U6UWZ2_SETVI</name>
<evidence type="ECO:0000313" key="1">
    <source>
        <dbReference type="EMBL" id="TKW19844.1"/>
    </source>
</evidence>
<evidence type="ECO:0000313" key="2">
    <source>
        <dbReference type="Proteomes" id="UP000298652"/>
    </source>
</evidence>
<dbReference type="EMBL" id="CM016555">
    <property type="protein sequence ID" value="TKW19844.1"/>
    <property type="molecule type" value="Genomic_DNA"/>
</dbReference>
<keyword evidence="2" id="KW-1185">Reference proteome</keyword>
<reference evidence="1" key="1">
    <citation type="submission" date="2019-03" db="EMBL/GenBank/DDBJ databases">
        <title>WGS assembly of Setaria viridis.</title>
        <authorList>
            <person name="Huang P."/>
            <person name="Jenkins J."/>
            <person name="Grimwood J."/>
            <person name="Barry K."/>
            <person name="Healey A."/>
            <person name="Mamidi S."/>
            <person name="Sreedasyam A."/>
            <person name="Shu S."/>
            <person name="Feldman M."/>
            <person name="Wu J."/>
            <person name="Yu Y."/>
            <person name="Chen C."/>
            <person name="Johnson J."/>
            <person name="Rokhsar D."/>
            <person name="Baxter I."/>
            <person name="Schmutz J."/>
            <person name="Brutnell T."/>
            <person name="Kellogg E."/>
        </authorList>
    </citation>
    <scope>NUCLEOTIDE SEQUENCE [LARGE SCALE GENOMIC DNA]</scope>
</reference>
<proteinExistence type="predicted"/>
<dbReference type="Gramene" id="TKW19844">
    <property type="protein sequence ID" value="TKW19844"/>
    <property type="gene ID" value="SEVIR_4G045700v2"/>
</dbReference>
<sequence>MWRSGETVSRYFNVVLHAMGELARELIHVRSTETHVKIISSPNRFYPYFEGCI</sequence>
<accession>A0A4U6UWZ2</accession>
<dbReference type="Proteomes" id="UP000298652">
    <property type="component" value="Chromosome 4"/>
</dbReference>
<dbReference type="AlphaFoldDB" id="A0A4U6UWZ2"/>
<gene>
    <name evidence="1" type="ORF">SEVIR_4G045700v2</name>
</gene>
<protein>
    <submittedName>
        <fullName evidence="1">Uncharacterized protein</fullName>
    </submittedName>
</protein>
<organism evidence="1 2">
    <name type="scientific">Setaria viridis</name>
    <name type="common">Green bristlegrass</name>
    <name type="synonym">Setaria italica subsp. viridis</name>
    <dbReference type="NCBI Taxonomy" id="4556"/>
    <lineage>
        <taxon>Eukaryota</taxon>
        <taxon>Viridiplantae</taxon>
        <taxon>Streptophyta</taxon>
        <taxon>Embryophyta</taxon>
        <taxon>Tracheophyta</taxon>
        <taxon>Spermatophyta</taxon>
        <taxon>Magnoliopsida</taxon>
        <taxon>Liliopsida</taxon>
        <taxon>Poales</taxon>
        <taxon>Poaceae</taxon>
        <taxon>PACMAD clade</taxon>
        <taxon>Panicoideae</taxon>
        <taxon>Panicodae</taxon>
        <taxon>Paniceae</taxon>
        <taxon>Cenchrinae</taxon>
        <taxon>Setaria</taxon>
    </lineage>
</organism>